<dbReference type="AlphaFoldDB" id="A0AAN8WLQ6"/>
<protein>
    <submittedName>
        <fullName evidence="1">Uncharacterized protein</fullName>
    </submittedName>
</protein>
<feature type="non-terminal residue" evidence="1">
    <location>
        <position position="57"/>
    </location>
</feature>
<name>A0AAN8WLQ6_HALRR</name>
<evidence type="ECO:0000313" key="1">
    <source>
        <dbReference type="EMBL" id="KAK7068341.1"/>
    </source>
</evidence>
<accession>A0AAN8WLQ6</accession>
<sequence length="57" mass="6217">MIPSSLLDSGFIHLQKLLDLPKENTYVWKRQDSGVAVTEIDSAAPRPAPSLIPVTAE</sequence>
<organism evidence="1 2">
    <name type="scientific">Halocaridina rubra</name>
    <name type="common">Hawaiian red shrimp</name>
    <dbReference type="NCBI Taxonomy" id="373956"/>
    <lineage>
        <taxon>Eukaryota</taxon>
        <taxon>Metazoa</taxon>
        <taxon>Ecdysozoa</taxon>
        <taxon>Arthropoda</taxon>
        <taxon>Crustacea</taxon>
        <taxon>Multicrustacea</taxon>
        <taxon>Malacostraca</taxon>
        <taxon>Eumalacostraca</taxon>
        <taxon>Eucarida</taxon>
        <taxon>Decapoda</taxon>
        <taxon>Pleocyemata</taxon>
        <taxon>Caridea</taxon>
        <taxon>Atyoidea</taxon>
        <taxon>Atyidae</taxon>
        <taxon>Halocaridina</taxon>
    </lineage>
</organism>
<dbReference type="Proteomes" id="UP001381693">
    <property type="component" value="Unassembled WGS sequence"/>
</dbReference>
<dbReference type="EMBL" id="JAXCGZ010017297">
    <property type="protein sequence ID" value="KAK7068341.1"/>
    <property type="molecule type" value="Genomic_DNA"/>
</dbReference>
<reference evidence="1 2" key="1">
    <citation type="submission" date="2023-11" db="EMBL/GenBank/DDBJ databases">
        <title>Halocaridina rubra genome assembly.</title>
        <authorList>
            <person name="Smith C."/>
        </authorList>
    </citation>
    <scope>NUCLEOTIDE SEQUENCE [LARGE SCALE GENOMIC DNA]</scope>
    <source>
        <strain evidence="1">EP-1</strain>
        <tissue evidence="1">Whole</tissue>
    </source>
</reference>
<proteinExistence type="predicted"/>
<comment type="caution">
    <text evidence="1">The sequence shown here is derived from an EMBL/GenBank/DDBJ whole genome shotgun (WGS) entry which is preliminary data.</text>
</comment>
<keyword evidence="2" id="KW-1185">Reference proteome</keyword>
<evidence type="ECO:0000313" key="2">
    <source>
        <dbReference type="Proteomes" id="UP001381693"/>
    </source>
</evidence>
<gene>
    <name evidence="1" type="ORF">SK128_008346</name>
</gene>